<protein>
    <submittedName>
        <fullName evidence="2">Uncharacterized conserved protein, DUF2236 family</fullName>
    </submittedName>
</protein>
<evidence type="ECO:0000259" key="1">
    <source>
        <dbReference type="Pfam" id="PF09995"/>
    </source>
</evidence>
<accession>A0A1T5M091</accession>
<sequence length="301" mass="32577">MTTATNPVERLRLRLGEMLFAKVAGRDAHAVRDRIHLTPGPRWFPPDSPVGRVHADASMFVGGLRALLLQSLHPLAMAGVAGHSGYRGDPWGRLERTATFIATTTFGTADDAQAMIDRVRSVHERVRGKAPDGRPYRAGDPHLLTWVHAAEADSFLTAHQRFGERPLTAAEADEYVAQAARVARALGAVVVPESVAELRATIEAYRPELEASEAALDTVGFLLREPPLPLAARPPYALLAAGAVSTLPTWARDELHVDTWFRRTLGVPAGALATRAVRWGMGTSERTRAYPRAGVPETTPG</sequence>
<evidence type="ECO:0000313" key="3">
    <source>
        <dbReference type="Proteomes" id="UP000189777"/>
    </source>
</evidence>
<dbReference type="PANTHER" id="PTHR36151">
    <property type="entry name" value="BLR2777 PROTEIN"/>
    <property type="match status" value="1"/>
</dbReference>
<feature type="domain" description="ER-bound oxygenase mpaB/mpaB'/Rubber oxygenase catalytic" evidence="1">
    <location>
        <begin position="52"/>
        <end position="279"/>
    </location>
</feature>
<dbReference type="PANTHER" id="PTHR36151:SF3">
    <property type="entry name" value="ER-BOUND OXYGENASE MPAB_MPAB'_RUBBER OXYGENASE CATALYTIC DOMAIN-CONTAINING PROTEIN"/>
    <property type="match status" value="1"/>
</dbReference>
<dbReference type="RefSeq" id="WP_079576520.1">
    <property type="nucleotide sequence ID" value="NZ_FUZQ01000008.1"/>
</dbReference>
<gene>
    <name evidence="2" type="ORF">SAMN04324258_4189</name>
</gene>
<name>A0A1T5M091_9MICO</name>
<evidence type="ECO:0000313" key="2">
    <source>
        <dbReference type="EMBL" id="SKC81238.1"/>
    </source>
</evidence>
<organism evidence="2 3">
    <name type="scientific">Krasilnikoviella flava</name>
    <dbReference type="NCBI Taxonomy" id="526729"/>
    <lineage>
        <taxon>Bacteria</taxon>
        <taxon>Bacillati</taxon>
        <taxon>Actinomycetota</taxon>
        <taxon>Actinomycetes</taxon>
        <taxon>Micrococcales</taxon>
        <taxon>Promicromonosporaceae</taxon>
        <taxon>Krasilnikoviella</taxon>
    </lineage>
</organism>
<dbReference type="GO" id="GO:0016491">
    <property type="term" value="F:oxidoreductase activity"/>
    <property type="evidence" value="ECO:0007669"/>
    <property type="project" value="InterPro"/>
</dbReference>
<dbReference type="STRING" id="526729.SAMN04324258_4189"/>
<reference evidence="2 3" key="1">
    <citation type="submission" date="2017-02" db="EMBL/GenBank/DDBJ databases">
        <authorList>
            <person name="Peterson S.W."/>
        </authorList>
    </citation>
    <scope>NUCLEOTIDE SEQUENCE [LARGE SCALE GENOMIC DNA]</scope>
    <source>
        <strain evidence="2 3">DSM 21481</strain>
    </source>
</reference>
<dbReference type="AlphaFoldDB" id="A0A1T5M091"/>
<dbReference type="Proteomes" id="UP000189777">
    <property type="component" value="Unassembled WGS sequence"/>
</dbReference>
<proteinExistence type="predicted"/>
<dbReference type="OrthoDB" id="108890at2"/>
<dbReference type="EMBL" id="FUZQ01000008">
    <property type="protein sequence ID" value="SKC81238.1"/>
    <property type="molecule type" value="Genomic_DNA"/>
</dbReference>
<keyword evidence="3" id="KW-1185">Reference proteome</keyword>
<dbReference type="InterPro" id="IPR018713">
    <property type="entry name" value="MPAB/Lcp_cat_dom"/>
</dbReference>
<dbReference type="Pfam" id="PF09995">
    <property type="entry name" value="MPAB_Lcp_cat"/>
    <property type="match status" value="1"/>
</dbReference>